<dbReference type="AlphaFoldDB" id="A0A934SEV3"/>
<comment type="caution">
    <text evidence="3">The sequence shown here is derived from an EMBL/GenBank/DDBJ whole genome shotgun (WGS) entry which is preliminary data.</text>
</comment>
<feature type="region of interest" description="Disordered" evidence="2">
    <location>
        <begin position="80"/>
        <end position="102"/>
    </location>
</feature>
<evidence type="ECO:0008006" key="5">
    <source>
        <dbReference type="Google" id="ProtNLM"/>
    </source>
</evidence>
<feature type="coiled-coil region" evidence="1">
    <location>
        <begin position="8"/>
        <end position="35"/>
    </location>
</feature>
<evidence type="ECO:0000313" key="3">
    <source>
        <dbReference type="EMBL" id="MBK4215696.1"/>
    </source>
</evidence>
<reference evidence="3" key="1">
    <citation type="submission" date="2021-01" db="EMBL/GenBank/DDBJ databases">
        <title>Paracoccus amoyensis sp. nov., isolated from the surface seawater along the coast of Xiamen Island, China.</title>
        <authorList>
            <person name="Lyu L."/>
        </authorList>
    </citation>
    <scope>NUCLEOTIDE SEQUENCE</scope>
    <source>
        <strain evidence="3">MJ17</strain>
    </source>
</reference>
<accession>A0A934SEV3</accession>
<evidence type="ECO:0000256" key="1">
    <source>
        <dbReference type="SAM" id="Coils"/>
    </source>
</evidence>
<sequence>MSQPLMLIAVEAEKLDRLLAEVSELRAEIRAVRLSPRPEWVTAHEYAEQIGRTTKTVSNLVKAGKLESKRQGRTLLIRSTRGDQIISQSSAKFPRVPNPGGG</sequence>
<proteinExistence type="predicted"/>
<gene>
    <name evidence="3" type="ORF">JJJ17_07150</name>
</gene>
<name>A0A934SEV3_9RHOB</name>
<keyword evidence="1" id="KW-0175">Coiled coil</keyword>
<evidence type="ECO:0000256" key="2">
    <source>
        <dbReference type="SAM" id="MobiDB-lite"/>
    </source>
</evidence>
<dbReference type="EMBL" id="JAEPRQ010000002">
    <property type="protein sequence ID" value="MBK4215696.1"/>
    <property type="molecule type" value="Genomic_DNA"/>
</dbReference>
<keyword evidence="4" id="KW-1185">Reference proteome</keyword>
<protein>
    <recommendedName>
        <fullName evidence="5">Helix-turn-helix domain-containing protein</fullName>
    </recommendedName>
</protein>
<organism evidence="3 4">
    <name type="scientific">Paracoccus caeni</name>
    <dbReference type="NCBI Taxonomy" id="657651"/>
    <lineage>
        <taxon>Bacteria</taxon>
        <taxon>Pseudomonadati</taxon>
        <taxon>Pseudomonadota</taxon>
        <taxon>Alphaproteobacteria</taxon>
        <taxon>Rhodobacterales</taxon>
        <taxon>Paracoccaceae</taxon>
        <taxon>Paracoccus</taxon>
    </lineage>
</organism>
<evidence type="ECO:0000313" key="4">
    <source>
        <dbReference type="Proteomes" id="UP000640485"/>
    </source>
</evidence>
<dbReference type="Proteomes" id="UP000640485">
    <property type="component" value="Unassembled WGS sequence"/>
</dbReference>
<dbReference type="RefSeq" id="WP_200684981.1">
    <property type="nucleotide sequence ID" value="NZ_JAEPRQ010000002.1"/>
</dbReference>